<sequence length="474" mass="51066">MLRNKNGPYVDPSFYSAGDPFWARGPETQTYAMGPLRPMPPKIFYPAPPPKLKYRWDMANGEIPLFIIASRQFTRNPYSARPSDRTVQPIHHAPSFLSTISESRRNSLTSTTSHLIGIGSGGIANEQGTPYHQRRETSSAPNGAQRRGSSALLTYRNSGNPGYNGGNNGTSSMPPPPPFRVNIDEMEAAAELIEALKLLDEHGDNNTADFNTMSSAESVNSVEINNLEGVSGSIFTVSEGNTKMSEAETVDPITVRPNTTGGGGCLDQYGNYVSLTNHTSIGLMGGSGYNRYMKPNQEALNQQLSSFGLPVYSMPGVHTAGVLSTVQNYHVVSSNLGNPMETILEDDSVDEDQFEKHGENGKFKQRRGSSPSSSAVGTSVHVTGKVSKPVRSIPRARRATSISVTNTTLRTRSISISSSMDHVVVSTPTTRAVVPFTPTLPGSLPEGSATTVDAAFIDSLVKKREPTARRNSIV</sequence>
<accession>A0ABP1S106</accession>
<gene>
    <name evidence="2" type="ORF">ODALV1_LOCUS28304</name>
</gene>
<keyword evidence="3" id="KW-1185">Reference proteome</keyword>
<reference evidence="2 3" key="1">
    <citation type="submission" date="2024-08" db="EMBL/GenBank/DDBJ databases">
        <authorList>
            <person name="Cucini C."/>
            <person name="Frati F."/>
        </authorList>
    </citation>
    <scope>NUCLEOTIDE SEQUENCE [LARGE SCALE GENOMIC DNA]</scope>
</reference>
<comment type="caution">
    <text evidence="2">The sequence shown here is derived from an EMBL/GenBank/DDBJ whole genome shotgun (WGS) entry which is preliminary data.</text>
</comment>
<dbReference type="EMBL" id="CAXLJM020000137">
    <property type="protein sequence ID" value="CAL8140478.1"/>
    <property type="molecule type" value="Genomic_DNA"/>
</dbReference>
<evidence type="ECO:0000313" key="2">
    <source>
        <dbReference type="EMBL" id="CAL8140478.1"/>
    </source>
</evidence>
<dbReference type="Proteomes" id="UP001642540">
    <property type="component" value="Unassembled WGS sequence"/>
</dbReference>
<feature type="region of interest" description="Disordered" evidence="1">
    <location>
        <begin position="355"/>
        <end position="382"/>
    </location>
</feature>
<evidence type="ECO:0000256" key="1">
    <source>
        <dbReference type="SAM" id="MobiDB-lite"/>
    </source>
</evidence>
<feature type="compositionally biased region" description="Polar residues" evidence="1">
    <location>
        <begin position="138"/>
        <end position="156"/>
    </location>
</feature>
<proteinExistence type="predicted"/>
<organism evidence="2 3">
    <name type="scientific">Orchesella dallaii</name>
    <dbReference type="NCBI Taxonomy" id="48710"/>
    <lineage>
        <taxon>Eukaryota</taxon>
        <taxon>Metazoa</taxon>
        <taxon>Ecdysozoa</taxon>
        <taxon>Arthropoda</taxon>
        <taxon>Hexapoda</taxon>
        <taxon>Collembola</taxon>
        <taxon>Entomobryomorpha</taxon>
        <taxon>Entomobryoidea</taxon>
        <taxon>Orchesellidae</taxon>
        <taxon>Orchesellinae</taxon>
        <taxon>Orchesella</taxon>
    </lineage>
</organism>
<feature type="region of interest" description="Disordered" evidence="1">
    <location>
        <begin position="112"/>
        <end position="178"/>
    </location>
</feature>
<protein>
    <submittedName>
        <fullName evidence="2">Uncharacterized protein</fullName>
    </submittedName>
</protein>
<name>A0ABP1S106_9HEXA</name>
<evidence type="ECO:0000313" key="3">
    <source>
        <dbReference type="Proteomes" id="UP001642540"/>
    </source>
</evidence>